<proteinExistence type="predicted"/>
<organism evidence="1 2">
    <name type="scientific">Meloidogyne enterolobii</name>
    <name type="common">Root-knot nematode worm</name>
    <name type="synonym">Meloidogyne mayaguensis</name>
    <dbReference type="NCBI Taxonomy" id="390850"/>
    <lineage>
        <taxon>Eukaryota</taxon>
        <taxon>Metazoa</taxon>
        <taxon>Ecdysozoa</taxon>
        <taxon>Nematoda</taxon>
        <taxon>Chromadorea</taxon>
        <taxon>Rhabditida</taxon>
        <taxon>Tylenchina</taxon>
        <taxon>Tylenchomorpha</taxon>
        <taxon>Tylenchoidea</taxon>
        <taxon>Meloidogynidae</taxon>
        <taxon>Meloidogyninae</taxon>
        <taxon>Meloidogyne</taxon>
    </lineage>
</organism>
<keyword evidence="2" id="KW-1185">Reference proteome</keyword>
<evidence type="ECO:0000313" key="1">
    <source>
        <dbReference type="EMBL" id="CAK5114239.1"/>
    </source>
</evidence>
<reference evidence="1" key="1">
    <citation type="submission" date="2023-11" db="EMBL/GenBank/DDBJ databases">
        <authorList>
            <person name="Poullet M."/>
        </authorList>
    </citation>
    <scope>NUCLEOTIDE SEQUENCE</scope>
    <source>
        <strain evidence="1">E1834</strain>
    </source>
</reference>
<sequence length="61" mass="6869">MEPDLIRPDFSRLIRSEKIQMDPFISVSQLAALSSQLAALSWPLGSQLPALSWRLSLDTDR</sequence>
<accession>A0ACB1B071</accession>
<comment type="caution">
    <text evidence="1">The sequence shown here is derived from an EMBL/GenBank/DDBJ whole genome shotgun (WGS) entry which is preliminary data.</text>
</comment>
<dbReference type="Proteomes" id="UP001497535">
    <property type="component" value="Unassembled WGS sequence"/>
</dbReference>
<evidence type="ECO:0000313" key="2">
    <source>
        <dbReference type="Proteomes" id="UP001497535"/>
    </source>
</evidence>
<dbReference type="EMBL" id="CAVMJV010000149">
    <property type="protein sequence ID" value="CAK5114239.1"/>
    <property type="molecule type" value="Genomic_DNA"/>
</dbReference>
<protein>
    <submittedName>
        <fullName evidence="1">Uncharacterized protein</fullName>
    </submittedName>
</protein>
<gene>
    <name evidence="1" type="ORF">MENTE1834_LOCUS45325</name>
</gene>
<name>A0ACB1B071_MELEN</name>